<comment type="caution">
    <text evidence="2">The sequence shown here is derived from an EMBL/GenBank/DDBJ whole genome shotgun (WGS) entry which is preliminary data.</text>
</comment>
<dbReference type="AlphaFoldDB" id="A0A4U0VDK0"/>
<protein>
    <submittedName>
        <fullName evidence="2">Uncharacterized protein</fullName>
    </submittedName>
</protein>
<evidence type="ECO:0000313" key="2">
    <source>
        <dbReference type="EMBL" id="TKA47054.1"/>
    </source>
</evidence>
<dbReference type="EMBL" id="NAJP01000006">
    <property type="protein sequence ID" value="TKA47054.1"/>
    <property type="molecule type" value="Genomic_DNA"/>
</dbReference>
<gene>
    <name evidence="2" type="ORF">B0A54_02532</name>
</gene>
<dbReference type="Proteomes" id="UP000310066">
    <property type="component" value="Unassembled WGS sequence"/>
</dbReference>
<dbReference type="PANTHER" id="PTHR40257">
    <property type="match status" value="1"/>
</dbReference>
<evidence type="ECO:0000313" key="3">
    <source>
        <dbReference type="Proteomes" id="UP000310066"/>
    </source>
</evidence>
<name>A0A4U0VDK0_9PEZI</name>
<dbReference type="OrthoDB" id="265717at2759"/>
<accession>A0A4U0VDK0</accession>
<feature type="compositionally biased region" description="Polar residues" evidence="1">
    <location>
        <begin position="118"/>
        <end position="129"/>
    </location>
</feature>
<proteinExistence type="predicted"/>
<dbReference type="Gene3D" id="3.30.70.100">
    <property type="match status" value="1"/>
</dbReference>
<organism evidence="2 3">
    <name type="scientific">Friedmanniomyces endolithicus</name>
    <dbReference type="NCBI Taxonomy" id="329885"/>
    <lineage>
        <taxon>Eukaryota</taxon>
        <taxon>Fungi</taxon>
        <taxon>Dikarya</taxon>
        <taxon>Ascomycota</taxon>
        <taxon>Pezizomycotina</taxon>
        <taxon>Dothideomycetes</taxon>
        <taxon>Dothideomycetidae</taxon>
        <taxon>Mycosphaerellales</taxon>
        <taxon>Teratosphaeriaceae</taxon>
        <taxon>Friedmanniomyces</taxon>
    </lineage>
</organism>
<dbReference type="PANTHER" id="PTHR40257:SF1">
    <property type="entry name" value="DUF1330 DOMAIN-CONTAINING PROTEIN"/>
    <property type="match status" value="1"/>
</dbReference>
<sequence length="291" mass="31983">MPLTTIHLIALSPNATINQFLRALKSFGVKPLVASRAVRWIIRPEHLSTSQLLDTQWDLLIILPASTPLPETYLNKDWVRAHWTITAGVPSTLLSDFETKNNRLLHPQKDDVPPLTGSLENQPRKASSAQGLELNDDLLTWSRSFALGQQGAVSMLNLLAFHPGKEAHASYLRYGKAFSESIGKRRGGMAKIVGKVVAGQGTGGEDVEGWDEVALAHYPSVRHFVDMLGSGDYQEVNHRERLPSLRDTCESAKGSSCAGCEAFADQLVFLFTGILCTTELDPELTLEKPKL</sequence>
<feature type="region of interest" description="Disordered" evidence="1">
    <location>
        <begin position="105"/>
        <end position="129"/>
    </location>
</feature>
<evidence type="ECO:0000256" key="1">
    <source>
        <dbReference type="SAM" id="MobiDB-lite"/>
    </source>
</evidence>
<reference evidence="2 3" key="1">
    <citation type="submission" date="2017-03" db="EMBL/GenBank/DDBJ databases">
        <title>Genomes of endolithic fungi from Antarctica.</title>
        <authorList>
            <person name="Coleine C."/>
            <person name="Masonjones S."/>
            <person name="Stajich J.E."/>
        </authorList>
    </citation>
    <scope>NUCLEOTIDE SEQUENCE [LARGE SCALE GENOMIC DNA]</scope>
    <source>
        <strain evidence="2 3">CCFEE 5311</strain>
    </source>
</reference>